<dbReference type="Gene3D" id="3.40.50.300">
    <property type="entry name" value="P-loop containing nucleotide triphosphate hydrolases"/>
    <property type="match status" value="1"/>
</dbReference>
<dbReference type="RefSeq" id="WP_182685794.1">
    <property type="nucleotide sequence ID" value="NZ_JACHTF010000005.1"/>
</dbReference>
<dbReference type="Proteomes" id="UP000523196">
    <property type="component" value="Unassembled WGS sequence"/>
</dbReference>
<dbReference type="SUPFAM" id="SSF52540">
    <property type="entry name" value="P-loop containing nucleoside triphosphate hydrolases"/>
    <property type="match status" value="1"/>
</dbReference>
<name>A0A7W3TKL6_9GAMM</name>
<sequence>MKTELPPAADDPRHFPVSYDIAADAFCFASIDASILLAPFLDARMGDAWTRRTAAATPLPGASPGPAPAWLFHTAFCCSTLLARALHAPDAVVALKEPHVLTDLATLSLAHDPPARARLDARTGDACRLLARAWAPGGRVLVKPTNAVNRLIPRLLEATPGSRAVLLHGSLEDFLYSCLKKLPGAEEPLRWMVRYLLPGTRLQQALGVDATHPFNPVESSVLVWHAQMERYAEALDADADDRLRSLDMARLLDDPRATVDAVARWLCLDGVFADGEETFGARVDAVFTRNSKDVGLRYGPDARALEREALRQRLGPIVASALEWSSRAVAPHTRMPRDWKALAPG</sequence>
<evidence type="ECO:0000313" key="2">
    <source>
        <dbReference type="Proteomes" id="UP000523196"/>
    </source>
</evidence>
<keyword evidence="2" id="KW-1185">Reference proteome</keyword>
<protein>
    <recommendedName>
        <fullName evidence="3">Sulfotransferase</fullName>
    </recommendedName>
</protein>
<organism evidence="1 2">
    <name type="scientific">Marilutibacter spongiae</name>
    <dbReference type="NCBI Taxonomy" id="2025720"/>
    <lineage>
        <taxon>Bacteria</taxon>
        <taxon>Pseudomonadati</taxon>
        <taxon>Pseudomonadota</taxon>
        <taxon>Gammaproteobacteria</taxon>
        <taxon>Lysobacterales</taxon>
        <taxon>Lysobacteraceae</taxon>
        <taxon>Marilutibacter</taxon>
    </lineage>
</organism>
<evidence type="ECO:0000313" key="1">
    <source>
        <dbReference type="EMBL" id="MBB1060085.1"/>
    </source>
</evidence>
<dbReference type="InterPro" id="IPR027417">
    <property type="entry name" value="P-loop_NTPase"/>
</dbReference>
<gene>
    <name evidence="1" type="ORF">H4F98_05795</name>
</gene>
<dbReference type="EMBL" id="JACHTF010000005">
    <property type="protein sequence ID" value="MBB1060085.1"/>
    <property type="molecule type" value="Genomic_DNA"/>
</dbReference>
<evidence type="ECO:0008006" key="3">
    <source>
        <dbReference type="Google" id="ProtNLM"/>
    </source>
</evidence>
<comment type="caution">
    <text evidence="1">The sequence shown here is derived from an EMBL/GenBank/DDBJ whole genome shotgun (WGS) entry which is preliminary data.</text>
</comment>
<dbReference type="AlphaFoldDB" id="A0A7W3TKL6"/>
<reference evidence="1 2" key="1">
    <citation type="submission" date="2020-08" db="EMBL/GenBank/DDBJ databases">
        <authorList>
            <person name="Xu S."/>
            <person name="Li A."/>
        </authorList>
    </citation>
    <scope>NUCLEOTIDE SEQUENCE [LARGE SCALE GENOMIC DNA]</scope>
    <source>
        <strain evidence="1 2">119BY6-57</strain>
    </source>
</reference>
<proteinExistence type="predicted"/>
<accession>A0A7W3TKL6</accession>